<proteinExistence type="predicted"/>
<organism evidence="8">
    <name type="scientific">freshwater metagenome</name>
    <dbReference type="NCBI Taxonomy" id="449393"/>
    <lineage>
        <taxon>unclassified sequences</taxon>
        <taxon>metagenomes</taxon>
        <taxon>ecological metagenomes</taxon>
    </lineage>
</organism>
<dbReference type="GO" id="GO:0016020">
    <property type="term" value="C:membrane"/>
    <property type="evidence" value="ECO:0007669"/>
    <property type="project" value="InterPro"/>
</dbReference>
<feature type="transmembrane region" description="Helical" evidence="7">
    <location>
        <begin position="48"/>
        <end position="66"/>
    </location>
</feature>
<keyword evidence="3 7" id="KW-0812">Transmembrane</keyword>
<name>A0A6J6CUQ7_9ZZZZ</name>
<keyword evidence="4" id="KW-0378">Hydrolase</keyword>
<keyword evidence="2" id="KW-0645">Protease</keyword>
<accession>A0A6J6CUQ7</accession>
<dbReference type="InterPro" id="IPR001872">
    <property type="entry name" value="Peptidase_A8"/>
</dbReference>
<evidence type="ECO:0000256" key="2">
    <source>
        <dbReference type="ARBA" id="ARBA00022670"/>
    </source>
</evidence>
<dbReference type="PANTHER" id="PTHR33695">
    <property type="entry name" value="LIPOPROTEIN SIGNAL PEPTIDASE"/>
    <property type="match status" value="1"/>
</dbReference>
<keyword evidence="5 7" id="KW-1133">Transmembrane helix</keyword>
<dbReference type="Pfam" id="PF01252">
    <property type="entry name" value="Peptidase_A8"/>
    <property type="match status" value="1"/>
</dbReference>
<evidence type="ECO:0000256" key="3">
    <source>
        <dbReference type="ARBA" id="ARBA00022692"/>
    </source>
</evidence>
<dbReference type="PRINTS" id="PR00781">
    <property type="entry name" value="LIPOSIGPTASE"/>
</dbReference>
<dbReference type="PANTHER" id="PTHR33695:SF1">
    <property type="entry name" value="LIPOPROTEIN SIGNAL PEPTIDASE"/>
    <property type="match status" value="1"/>
</dbReference>
<evidence type="ECO:0000256" key="6">
    <source>
        <dbReference type="ARBA" id="ARBA00023136"/>
    </source>
</evidence>
<feature type="transmembrane region" description="Helical" evidence="7">
    <location>
        <begin position="12"/>
        <end position="36"/>
    </location>
</feature>
<evidence type="ECO:0000256" key="4">
    <source>
        <dbReference type="ARBA" id="ARBA00022801"/>
    </source>
</evidence>
<dbReference type="AlphaFoldDB" id="A0A6J6CUQ7"/>
<sequence>MRWEFARNPGAAFSSFTGATFALTAISVFVLLYLLIRIPRVSIRAWSYPWAGLIGGVMGNLTDRLFRDPGPFRGHVVDWIGLPNWALFNIADSAIVLSVAVMAVLSWRGGNYHGDNR</sequence>
<dbReference type="GO" id="GO:0006508">
    <property type="term" value="P:proteolysis"/>
    <property type="evidence" value="ECO:0007669"/>
    <property type="project" value="UniProtKB-KW"/>
</dbReference>
<keyword evidence="1" id="KW-1003">Cell membrane</keyword>
<feature type="transmembrane region" description="Helical" evidence="7">
    <location>
        <begin position="86"/>
        <end position="107"/>
    </location>
</feature>
<evidence type="ECO:0000313" key="8">
    <source>
        <dbReference type="EMBL" id="CAB4554169.1"/>
    </source>
</evidence>
<gene>
    <name evidence="8" type="ORF">UFOPK1506_00645</name>
</gene>
<dbReference type="GO" id="GO:0004190">
    <property type="term" value="F:aspartic-type endopeptidase activity"/>
    <property type="evidence" value="ECO:0007669"/>
    <property type="project" value="InterPro"/>
</dbReference>
<evidence type="ECO:0000256" key="1">
    <source>
        <dbReference type="ARBA" id="ARBA00022475"/>
    </source>
</evidence>
<evidence type="ECO:0000256" key="5">
    <source>
        <dbReference type="ARBA" id="ARBA00022989"/>
    </source>
</evidence>
<dbReference type="EMBL" id="CAEZSV010000101">
    <property type="protein sequence ID" value="CAB4554169.1"/>
    <property type="molecule type" value="Genomic_DNA"/>
</dbReference>
<evidence type="ECO:0000256" key="7">
    <source>
        <dbReference type="SAM" id="Phobius"/>
    </source>
</evidence>
<reference evidence="8" key="1">
    <citation type="submission" date="2020-05" db="EMBL/GenBank/DDBJ databases">
        <authorList>
            <person name="Chiriac C."/>
            <person name="Salcher M."/>
            <person name="Ghai R."/>
            <person name="Kavagutti S V."/>
        </authorList>
    </citation>
    <scope>NUCLEOTIDE SEQUENCE</scope>
</reference>
<protein>
    <submittedName>
        <fullName evidence="8">Unannotated protein</fullName>
    </submittedName>
</protein>
<keyword evidence="6 7" id="KW-0472">Membrane</keyword>